<accession>A0A0L7L0Q1</accession>
<proteinExistence type="predicted"/>
<evidence type="ECO:0000313" key="3">
    <source>
        <dbReference type="Proteomes" id="UP000037510"/>
    </source>
</evidence>
<feature type="non-terminal residue" evidence="2">
    <location>
        <position position="183"/>
    </location>
</feature>
<name>A0A0L7L0Q1_OPEBR</name>
<organism evidence="2 3">
    <name type="scientific">Operophtera brumata</name>
    <name type="common">Winter moth</name>
    <name type="synonym">Phalaena brumata</name>
    <dbReference type="NCBI Taxonomy" id="104452"/>
    <lineage>
        <taxon>Eukaryota</taxon>
        <taxon>Metazoa</taxon>
        <taxon>Ecdysozoa</taxon>
        <taxon>Arthropoda</taxon>
        <taxon>Hexapoda</taxon>
        <taxon>Insecta</taxon>
        <taxon>Pterygota</taxon>
        <taxon>Neoptera</taxon>
        <taxon>Endopterygota</taxon>
        <taxon>Lepidoptera</taxon>
        <taxon>Glossata</taxon>
        <taxon>Ditrysia</taxon>
        <taxon>Geometroidea</taxon>
        <taxon>Geometridae</taxon>
        <taxon>Larentiinae</taxon>
        <taxon>Operophtera</taxon>
    </lineage>
</organism>
<feature type="compositionally biased region" description="Acidic residues" evidence="1">
    <location>
        <begin position="41"/>
        <end position="57"/>
    </location>
</feature>
<keyword evidence="3" id="KW-1185">Reference proteome</keyword>
<feature type="compositionally biased region" description="Acidic residues" evidence="1">
    <location>
        <begin position="94"/>
        <end position="112"/>
    </location>
</feature>
<comment type="caution">
    <text evidence="2">The sequence shown here is derived from an EMBL/GenBank/DDBJ whole genome shotgun (WGS) entry which is preliminary data.</text>
</comment>
<dbReference type="EMBL" id="JTDY01003899">
    <property type="protein sequence ID" value="KOB68854.1"/>
    <property type="molecule type" value="Genomic_DNA"/>
</dbReference>
<evidence type="ECO:0000256" key="1">
    <source>
        <dbReference type="SAM" id="MobiDB-lite"/>
    </source>
</evidence>
<feature type="compositionally biased region" description="Basic and acidic residues" evidence="1">
    <location>
        <begin position="67"/>
        <end position="93"/>
    </location>
</feature>
<reference evidence="2 3" key="1">
    <citation type="journal article" date="2015" name="Genome Biol. Evol.">
        <title>The genome of winter moth (Operophtera brumata) provides a genomic perspective on sexual dimorphism and phenology.</title>
        <authorList>
            <person name="Derks M.F."/>
            <person name="Smit S."/>
            <person name="Salis L."/>
            <person name="Schijlen E."/>
            <person name="Bossers A."/>
            <person name="Mateman C."/>
            <person name="Pijl A.S."/>
            <person name="de Ridder D."/>
            <person name="Groenen M.A."/>
            <person name="Visser M.E."/>
            <person name="Megens H.J."/>
        </authorList>
    </citation>
    <scope>NUCLEOTIDE SEQUENCE [LARGE SCALE GENOMIC DNA]</scope>
    <source>
        <strain evidence="2">WM2013NL</strain>
        <tissue evidence="2">Head and thorax</tissue>
    </source>
</reference>
<dbReference type="Proteomes" id="UP000037510">
    <property type="component" value="Unassembled WGS sequence"/>
</dbReference>
<protein>
    <submittedName>
        <fullName evidence="2">Uncharacterized protein</fullName>
    </submittedName>
</protein>
<feature type="region of interest" description="Disordered" evidence="1">
    <location>
        <begin position="1"/>
        <end position="119"/>
    </location>
</feature>
<sequence>MKEELDSDGASQDEFEEAASPDEDMTSPKMPEYSHLPPDPQEPEDGDGDSEVMEDMDVALQEQMQEAMRREMEEGMRQEMTEDEMHQDIKKEIEDQEYYPEESQQEMQEEPQDEKPNDLQKVIIEQEIHLNIRQELTNEKEKNKDEKKGKIQVCETYDRITPRVNDLYLSALYDLLDHQEQDK</sequence>
<feature type="compositionally biased region" description="Acidic residues" evidence="1">
    <location>
        <begin position="1"/>
        <end position="25"/>
    </location>
</feature>
<dbReference type="AlphaFoldDB" id="A0A0L7L0Q1"/>
<evidence type="ECO:0000313" key="2">
    <source>
        <dbReference type="EMBL" id="KOB68854.1"/>
    </source>
</evidence>
<gene>
    <name evidence="2" type="ORF">OBRU01_17720</name>
</gene>